<dbReference type="InterPro" id="IPR000843">
    <property type="entry name" value="HTH_LacI"/>
</dbReference>
<evidence type="ECO:0000313" key="5">
    <source>
        <dbReference type="EMBL" id="MBS2966398.1"/>
    </source>
</evidence>
<dbReference type="InterPro" id="IPR028082">
    <property type="entry name" value="Peripla_BP_I"/>
</dbReference>
<evidence type="ECO:0000313" key="6">
    <source>
        <dbReference type="Proteomes" id="UP000677913"/>
    </source>
</evidence>
<keyword evidence="3" id="KW-0804">Transcription</keyword>
<dbReference type="Proteomes" id="UP000677913">
    <property type="component" value="Unassembled WGS sequence"/>
</dbReference>
<organism evidence="5 6">
    <name type="scientific">Actinocrinis puniceicyclus</name>
    <dbReference type="NCBI Taxonomy" id="977794"/>
    <lineage>
        <taxon>Bacteria</taxon>
        <taxon>Bacillati</taxon>
        <taxon>Actinomycetota</taxon>
        <taxon>Actinomycetes</taxon>
        <taxon>Catenulisporales</taxon>
        <taxon>Actinospicaceae</taxon>
        <taxon>Actinocrinis</taxon>
    </lineage>
</organism>
<gene>
    <name evidence="5" type="ORF">KGA66_25375</name>
</gene>
<feature type="domain" description="HTH lacI-type" evidence="4">
    <location>
        <begin position="1"/>
        <end position="55"/>
    </location>
</feature>
<keyword evidence="2 5" id="KW-0238">DNA-binding</keyword>
<sequence>MNIGEVARRCGVSRSTVSYAFSGKRAVSEPTRQLVLTVARELGYRPQVAARTAGEPFARTVGLVIPPAAEQLTEMQLGFVGAVIAAATRADFDVLFSPSGTDHDRSFERIATRRQLDGVILMEIRLDDPRIERLRRAHIPFVTIGRTTRPQPVSSVDLDTAALVGQCVDHLADLGHRHIALINRSTELVMSGYAPAHRARDGFARATTCRRVEGVEFCCADNDLAGESCVETILRLYPQVTGVVTINEAALPGIQRALTRAGLDVPQGFSITGLVARQWAEQFHPPLTAIDVPAGELAAIAVRLLRERIAKPQTEPVRELLTPPIALRHSTGPAVARR</sequence>
<name>A0A8J8BEH8_9ACTN</name>
<evidence type="ECO:0000259" key="4">
    <source>
        <dbReference type="PROSITE" id="PS50932"/>
    </source>
</evidence>
<proteinExistence type="predicted"/>
<evidence type="ECO:0000256" key="3">
    <source>
        <dbReference type="ARBA" id="ARBA00023163"/>
    </source>
</evidence>
<dbReference type="Gene3D" id="1.10.260.40">
    <property type="entry name" value="lambda repressor-like DNA-binding domains"/>
    <property type="match status" value="1"/>
</dbReference>
<dbReference type="SMART" id="SM00354">
    <property type="entry name" value="HTH_LACI"/>
    <property type="match status" value="1"/>
</dbReference>
<keyword evidence="1" id="KW-0805">Transcription regulation</keyword>
<dbReference type="PANTHER" id="PTHR30146:SF155">
    <property type="entry name" value="ALANINE RACEMASE"/>
    <property type="match status" value="1"/>
</dbReference>
<dbReference type="PANTHER" id="PTHR30146">
    <property type="entry name" value="LACI-RELATED TRANSCRIPTIONAL REPRESSOR"/>
    <property type="match status" value="1"/>
</dbReference>
<dbReference type="AlphaFoldDB" id="A0A8J8BEH8"/>
<accession>A0A8J8BEH8</accession>
<comment type="caution">
    <text evidence="5">The sequence shown here is derived from an EMBL/GenBank/DDBJ whole genome shotgun (WGS) entry which is preliminary data.</text>
</comment>
<dbReference type="EMBL" id="JAGSXH010000145">
    <property type="protein sequence ID" value="MBS2966398.1"/>
    <property type="molecule type" value="Genomic_DNA"/>
</dbReference>
<evidence type="ECO:0000256" key="2">
    <source>
        <dbReference type="ARBA" id="ARBA00023125"/>
    </source>
</evidence>
<dbReference type="RefSeq" id="WP_211471430.1">
    <property type="nucleotide sequence ID" value="NZ_JAGSXH010000145.1"/>
</dbReference>
<dbReference type="InterPro" id="IPR010982">
    <property type="entry name" value="Lambda_DNA-bd_dom_sf"/>
</dbReference>
<dbReference type="CDD" id="cd01392">
    <property type="entry name" value="HTH_LacI"/>
    <property type="match status" value="1"/>
</dbReference>
<dbReference type="PROSITE" id="PS50932">
    <property type="entry name" value="HTH_LACI_2"/>
    <property type="match status" value="1"/>
</dbReference>
<dbReference type="Pfam" id="PF13377">
    <property type="entry name" value="Peripla_BP_3"/>
    <property type="match status" value="1"/>
</dbReference>
<reference evidence="5" key="1">
    <citation type="submission" date="2021-04" db="EMBL/GenBank/DDBJ databases">
        <title>Genome based classification of Actinospica acidithermotolerans sp. nov., an actinobacterium isolated from an Indonesian hot spring.</title>
        <authorList>
            <person name="Kusuma A.B."/>
            <person name="Putra K.E."/>
            <person name="Nafisah S."/>
            <person name="Loh J."/>
            <person name="Nouioui I."/>
            <person name="Goodfellow M."/>
        </authorList>
    </citation>
    <scope>NUCLEOTIDE SEQUENCE</scope>
    <source>
        <strain evidence="5">DSM 45618</strain>
    </source>
</reference>
<dbReference type="GO" id="GO:0003700">
    <property type="term" value="F:DNA-binding transcription factor activity"/>
    <property type="evidence" value="ECO:0007669"/>
    <property type="project" value="TreeGrafter"/>
</dbReference>
<dbReference type="Gene3D" id="3.40.50.2300">
    <property type="match status" value="2"/>
</dbReference>
<keyword evidence="6" id="KW-1185">Reference proteome</keyword>
<dbReference type="Pfam" id="PF00356">
    <property type="entry name" value="LacI"/>
    <property type="match status" value="1"/>
</dbReference>
<dbReference type="GO" id="GO:0000976">
    <property type="term" value="F:transcription cis-regulatory region binding"/>
    <property type="evidence" value="ECO:0007669"/>
    <property type="project" value="TreeGrafter"/>
</dbReference>
<protein>
    <submittedName>
        <fullName evidence="5">LacI family DNA-binding transcriptional regulator</fullName>
    </submittedName>
</protein>
<evidence type="ECO:0000256" key="1">
    <source>
        <dbReference type="ARBA" id="ARBA00023015"/>
    </source>
</evidence>
<dbReference type="InterPro" id="IPR046335">
    <property type="entry name" value="LacI/GalR-like_sensor"/>
</dbReference>
<dbReference type="SUPFAM" id="SSF47413">
    <property type="entry name" value="lambda repressor-like DNA-binding domains"/>
    <property type="match status" value="1"/>
</dbReference>
<dbReference type="SUPFAM" id="SSF53822">
    <property type="entry name" value="Periplasmic binding protein-like I"/>
    <property type="match status" value="1"/>
</dbReference>